<evidence type="ECO:0000313" key="2">
    <source>
        <dbReference type="EMBL" id="AVK72199.1"/>
    </source>
</evidence>
<dbReference type="EMBL" id="CP017757">
    <property type="protein sequence ID" value="AVK72199.1"/>
    <property type="molecule type" value="Genomic_DNA"/>
</dbReference>
<organism evidence="2 3">
    <name type="scientific">Cupriavidus necator</name>
    <name type="common">Alcaligenes eutrophus</name>
    <name type="synonym">Ralstonia eutropha</name>
    <dbReference type="NCBI Taxonomy" id="106590"/>
    <lineage>
        <taxon>Bacteria</taxon>
        <taxon>Pseudomonadati</taxon>
        <taxon>Pseudomonadota</taxon>
        <taxon>Betaproteobacteria</taxon>
        <taxon>Burkholderiales</taxon>
        <taxon>Burkholderiaceae</taxon>
        <taxon>Cupriavidus</taxon>
    </lineage>
</organism>
<dbReference type="AlphaFoldDB" id="A0A2P1DUY7"/>
<dbReference type="Pfam" id="PF05598">
    <property type="entry name" value="DUF772"/>
    <property type="match status" value="1"/>
</dbReference>
<accession>A0A2P1DUY7</accession>
<evidence type="ECO:0000259" key="1">
    <source>
        <dbReference type="Pfam" id="PF05598"/>
    </source>
</evidence>
<name>A0A2P1DUY7_CUPNE</name>
<dbReference type="Proteomes" id="UP000189627">
    <property type="component" value="Chromosome 1"/>
</dbReference>
<gene>
    <name evidence="2" type="ORF">BJN34_0095</name>
</gene>
<evidence type="ECO:0000313" key="3">
    <source>
        <dbReference type="Proteomes" id="UP000189627"/>
    </source>
</evidence>
<protein>
    <recommendedName>
        <fullName evidence="1">Transposase InsH N-terminal domain-containing protein</fullName>
    </recommendedName>
</protein>
<reference evidence="3" key="1">
    <citation type="submission" date="2017-02" db="EMBL/GenBank/DDBJ databases">
        <title>Complete genome sequence of Cupriavidus necator strain NH9, a 3-chlorobenzoate degrader.</title>
        <authorList>
            <person name="Moriuchi R."/>
            <person name="Dohra H."/>
            <person name="Ogawa N."/>
        </authorList>
    </citation>
    <scope>NUCLEOTIDE SEQUENCE [LARGE SCALE GENOMIC DNA]</scope>
    <source>
        <strain evidence="3">NH9</strain>
    </source>
</reference>
<feature type="domain" description="Transposase InsH N-terminal" evidence="1">
    <location>
        <begin position="15"/>
        <end position="53"/>
    </location>
</feature>
<proteinExistence type="predicted"/>
<dbReference type="KEGG" id="cuh:BJN34_0095"/>
<dbReference type="InterPro" id="IPR008490">
    <property type="entry name" value="Transposase_InsH_N"/>
</dbReference>
<sequence>MKRQISFAEVESHGKKRVTRRQRFLDEMESVVPWQRLLAAIEPYYPKGRRGRPIEGATDVGGILRSCVGPTHQNMAEPDRSHPCNACCSSSAAC</sequence>